<evidence type="ECO:0000313" key="2">
    <source>
        <dbReference type="Proteomes" id="UP001055072"/>
    </source>
</evidence>
<sequence>LISLIGPAFPSLLSPTGSSPFIFTRLAGSRVLSINDLDSYAYADVIAKTESGNFLDRGVRVNSAFGSYRITETDFSQRFGSISGPAFPSRDSLTLVVEVFGGERETVVVPCVA</sequence>
<evidence type="ECO:0000313" key="1">
    <source>
        <dbReference type="EMBL" id="KAI0094148.1"/>
    </source>
</evidence>
<dbReference type="Proteomes" id="UP001055072">
    <property type="component" value="Unassembled WGS sequence"/>
</dbReference>
<name>A0ACB8UIR2_9APHY</name>
<reference evidence="1" key="1">
    <citation type="journal article" date="2021" name="Environ. Microbiol.">
        <title>Gene family expansions and transcriptome signatures uncover fungal adaptations to wood decay.</title>
        <authorList>
            <person name="Hage H."/>
            <person name="Miyauchi S."/>
            <person name="Viragh M."/>
            <person name="Drula E."/>
            <person name="Min B."/>
            <person name="Chaduli D."/>
            <person name="Navarro D."/>
            <person name="Favel A."/>
            <person name="Norest M."/>
            <person name="Lesage-Meessen L."/>
            <person name="Balint B."/>
            <person name="Merenyi Z."/>
            <person name="de Eugenio L."/>
            <person name="Morin E."/>
            <person name="Martinez A.T."/>
            <person name="Baldrian P."/>
            <person name="Stursova M."/>
            <person name="Martinez M.J."/>
            <person name="Novotny C."/>
            <person name="Magnuson J.K."/>
            <person name="Spatafora J.W."/>
            <person name="Maurice S."/>
            <person name="Pangilinan J."/>
            <person name="Andreopoulos W."/>
            <person name="LaButti K."/>
            <person name="Hundley H."/>
            <person name="Na H."/>
            <person name="Kuo A."/>
            <person name="Barry K."/>
            <person name="Lipzen A."/>
            <person name="Henrissat B."/>
            <person name="Riley R."/>
            <person name="Ahrendt S."/>
            <person name="Nagy L.G."/>
            <person name="Grigoriev I.V."/>
            <person name="Martin F."/>
            <person name="Rosso M.N."/>
        </authorList>
    </citation>
    <scope>NUCLEOTIDE SEQUENCE</scope>
    <source>
        <strain evidence="1">CBS 384.51</strain>
    </source>
</reference>
<gene>
    <name evidence="1" type="ORF">BDY19DRAFT_866746</name>
</gene>
<feature type="non-terminal residue" evidence="1">
    <location>
        <position position="1"/>
    </location>
</feature>
<keyword evidence="2" id="KW-1185">Reference proteome</keyword>
<accession>A0ACB8UIR2</accession>
<organism evidence="1 2">
    <name type="scientific">Irpex rosettiformis</name>
    <dbReference type="NCBI Taxonomy" id="378272"/>
    <lineage>
        <taxon>Eukaryota</taxon>
        <taxon>Fungi</taxon>
        <taxon>Dikarya</taxon>
        <taxon>Basidiomycota</taxon>
        <taxon>Agaricomycotina</taxon>
        <taxon>Agaricomycetes</taxon>
        <taxon>Polyporales</taxon>
        <taxon>Irpicaceae</taxon>
        <taxon>Irpex</taxon>
    </lineage>
</organism>
<proteinExistence type="predicted"/>
<comment type="caution">
    <text evidence="1">The sequence shown here is derived from an EMBL/GenBank/DDBJ whole genome shotgun (WGS) entry which is preliminary data.</text>
</comment>
<feature type="non-terminal residue" evidence="1">
    <location>
        <position position="113"/>
    </location>
</feature>
<protein>
    <submittedName>
        <fullName evidence="1">Uncharacterized protein</fullName>
    </submittedName>
</protein>
<dbReference type="EMBL" id="MU274900">
    <property type="protein sequence ID" value="KAI0094148.1"/>
    <property type="molecule type" value="Genomic_DNA"/>
</dbReference>